<organism evidence="1">
    <name type="scientific">marine metagenome</name>
    <dbReference type="NCBI Taxonomy" id="408172"/>
    <lineage>
        <taxon>unclassified sequences</taxon>
        <taxon>metagenomes</taxon>
        <taxon>ecological metagenomes</taxon>
    </lineage>
</organism>
<dbReference type="AlphaFoldDB" id="A0A382WMF5"/>
<dbReference type="EMBL" id="UINC01161022">
    <property type="protein sequence ID" value="SVD59972.1"/>
    <property type="molecule type" value="Genomic_DNA"/>
</dbReference>
<proteinExistence type="predicted"/>
<feature type="non-terminal residue" evidence="1">
    <location>
        <position position="57"/>
    </location>
</feature>
<evidence type="ECO:0008006" key="2">
    <source>
        <dbReference type="Google" id="ProtNLM"/>
    </source>
</evidence>
<name>A0A382WMF5_9ZZZZ</name>
<sequence>MKLTCVTSLVLFLAALSTGGSPVEKKVMMAKATPDQVSFFESKVRPLLADNCFRCHG</sequence>
<protein>
    <recommendedName>
        <fullName evidence="2">Cytochrome C Planctomycete-type domain-containing protein</fullName>
    </recommendedName>
</protein>
<evidence type="ECO:0000313" key="1">
    <source>
        <dbReference type="EMBL" id="SVD59972.1"/>
    </source>
</evidence>
<accession>A0A382WMF5</accession>
<reference evidence="1" key="1">
    <citation type="submission" date="2018-05" db="EMBL/GenBank/DDBJ databases">
        <authorList>
            <person name="Lanie J.A."/>
            <person name="Ng W.-L."/>
            <person name="Kazmierczak K.M."/>
            <person name="Andrzejewski T.M."/>
            <person name="Davidsen T.M."/>
            <person name="Wayne K.J."/>
            <person name="Tettelin H."/>
            <person name="Glass J.I."/>
            <person name="Rusch D."/>
            <person name="Podicherti R."/>
            <person name="Tsui H.-C.T."/>
            <person name="Winkler M.E."/>
        </authorList>
    </citation>
    <scope>NUCLEOTIDE SEQUENCE</scope>
</reference>
<gene>
    <name evidence="1" type="ORF">METZ01_LOCUS412826</name>
</gene>